<comment type="caution">
    <text evidence="3">The sequence shown here is derived from an EMBL/GenBank/DDBJ whole genome shotgun (WGS) entry which is preliminary data.</text>
</comment>
<dbReference type="PANTHER" id="PTHR33365:SF7">
    <property type="entry name" value="TAT PATHWAY SIGNAL SEQUENCE"/>
    <property type="match status" value="1"/>
</dbReference>
<dbReference type="Proteomes" id="UP001396898">
    <property type="component" value="Unassembled WGS sequence"/>
</dbReference>
<name>A0ABR1R7A6_9PEZI</name>
<keyword evidence="4" id="KW-1185">Reference proteome</keyword>
<reference evidence="3 4" key="1">
    <citation type="submission" date="2023-01" db="EMBL/GenBank/DDBJ databases">
        <title>Analysis of 21 Apiospora genomes using comparative genomics revels a genus with tremendous synthesis potential of carbohydrate active enzymes and secondary metabolites.</title>
        <authorList>
            <person name="Sorensen T."/>
        </authorList>
    </citation>
    <scope>NUCLEOTIDE SEQUENCE [LARGE SCALE GENOMIC DNA]</scope>
    <source>
        <strain evidence="3 4">CBS 20057</strain>
    </source>
</reference>
<protein>
    <submittedName>
        <fullName evidence="3">Uncharacterized protein</fullName>
    </submittedName>
</protein>
<dbReference type="InterPro" id="IPR021765">
    <property type="entry name" value="UstYa-like"/>
</dbReference>
<gene>
    <name evidence="3" type="ORF">PG991_013884</name>
</gene>
<dbReference type="EMBL" id="JAQQWI010000018">
    <property type="protein sequence ID" value="KAK8001662.1"/>
    <property type="molecule type" value="Genomic_DNA"/>
</dbReference>
<sequence>MTDRKDSFSAQGISHDEESSMVGLLHGAVLTRRERKRSTKTTKAFRLYLALIHVVLLVLILTTTRLGYLYMRASPKPLQGSTWSPIQEFVEYEVKDRDTHGHDAPQMYAGRPTPEKDRAWDALIRPAYFNATIEELERAGESLENVTRLTRGGYLASIGVYHELHCVRQLRFYIYKEKYYPNLSEHDERYLQIHLDHCIESLRETIMCSGNTALISFYWDNPKASQPAAQSNARSKCASWDSIERWGYSRRVSTSPDFLRPPVSDEQ</sequence>
<evidence type="ECO:0000313" key="3">
    <source>
        <dbReference type="EMBL" id="KAK8001662.1"/>
    </source>
</evidence>
<keyword evidence="2" id="KW-1133">Transmembrane helix</keyword>
<evidence type="ECO:0000313" key="4">
    <source>
        <dbReference type="Proteomes" id="UP001396898"/>
    </source>
</evidence>
<organism evidence="3 4">
    <name type="scientific">Apiospora marii</name>
    <dbReference type="NCBI Taxonomy" id="335849"/>
    <lineage>
        <taxon>Eukaryota</taxon>
        <taxon>Fungi</taxon>
        <taxon>Dikarya</taxon>
        <taxon>Ascomycota</taxon>
        <taxon>Pezizomycotina</taxon>
        <taxon>Sordariomycetes</taxon>
        <taxon>Xylariomycetidae</taxon>
        <taxon>Amphisphaeriales</taxon>
        <taxon>Apiosporaceae</taxon>
        <taxon>Apiospora</taxon>
    </lineage>
</organism>
<feature type="transmembrane region" description="Helical" evidence="2">
    <location>
        <begin position="45"/>
        <end position="71"/>
    </location>
</feature>
<dbReference type="Pfam" id="PF11807">
    <property type="entry name" value="UstYa"/>
    <property type="match status" value="1"/>
</dbReference>
<proteinExistence type="inferred from homology"/>
<evidence type="ECO:0000256" key="2">
    <source>
        <dbReference type="SAM" id="Phobius"/>
    </source>
</evidence>
<dbReference type="PANTHER" id="PTHR33365">
    <property type="entry name" value="YALI0B05434P"/>
    <property type="match status" value="1"/>
</dbReference>
<keyword evidence="2" id="KW-0812">Transmembrane</keyword>
<keyword evidence="2" id="KW-0472">Membrane</keyword>
<comment type="similarity">
    <text evidence="1">Belongs to the ustYa family.</text>
</comment>
<evidence type="ECO:0000256" key="1">
    <source>
        <dbReference type="ARBA" id="ARBA00035112"/>
    </source>
</evidence>
<accession>A0ABR1R7A6</accession>